<organism evidence="1 2">
    <name type="scientific">Batillaria attramentaria</name>
    <dbReference type="NCBI Taxonomy" id="370345"/>
    <lineage>
        <taxon>Eukaryota</taxon>
        <taxon>Metazoa</taxon>
        <taxon>Spiralia</taxon>
        <taxon>Lophotrochozoa</taxon>
        <taxon>Mollusca</taxon>
        <taxon>Gastropoda</taxon>
        <taxon>Caenogastropoda</taxon>
        <taxon>Sorbeoconcha</taxon>
        <taxon>Cerithioidea</taxon>
        <taxon>Batillariidae</taxon>
        <taxon>Batillaria</taxon>
    </lineage>
</organism>
<keyword evidence="2" id="KW-1185">Reference proteome</keyword>
<protein>
    <submittedName>
        <fullName evidence="1">Uncharacterized protein</fullName>
    </submittedName>
</protein>
<dbReference type="AlphaFoldDB" id="A0ABD0KJM2"/>
<dbReference type="EMBL" id="JACVVK020000166">
    <property type="protein sequence ID" value="KAK7487318.1"/>
    <property type="molecule type" value="Genomic_DNA"/>
</dbReference>
<name>A0ABD0KJM2_9CAEN</name>
<evidence type="ECO:0000313" key="2">
    <source>
        <dbReference type="Proteomes" id="UP001519460"/>
    </source>
</evidence>
<sequence>MHACSFCLQANQSISREQPLRMVLLLWEGERSSGKDVLSGWVIAIEESSPGLKEPLTSDQNTVCTQQIMKNEYQKSKRLRAQFAHPFAFRVSDVVASKLNGMWGTLLPLPRQSTDGQQTIESELDAAHLTKKSVNLFFVLFEVAMSVHF</sequence>
<proteinExistence type="predicted"/>
<dbReference type="Proteomes" id="UP001519460">
    <property type="component" value="Unassembled WGS sequence"/>
</dbReference>
<reference evidence="1 2" key="1">
    <citation type="journal article" date="2023" name="Sci. Data">
        <title>Genome assembly of the Korean intertidal mud-creeper Batillaria attramentaria.</title>
        <authorList>
            <person name="Patra A.K."/>
            <person name="Ho P.T."/>
            <person name="Jun S."/>
            <person name="Lee S.J."/>
            <person name="Kim Y."/>
            <person name="Won Y.J."/>
        </authorList>
    </citation>
    <scope>NUCLEOTIDE SEQUENCE [LARGE SCALE GENOMIC DNA]</scope>
    <source>
        <strain evidence="1">Wonlab-2016</strain>
    </source>
</reference>
<comment type="caution">
    <text evidence="1">The sequence shown here is derived from an EMBL/GenBank/DDBJ whole genome shotgun (WGS) entry which is preliminary data.</text>
</comment>
<evidence type="ECO:0000313" key="1">
    <source>
        <dbReference type="EMBL" id="KAK7487318.1"/>
    </source>
</evidence>
<gene>
    <name evidence="1" type="ORF">BaRGS_00021407</name>
</gene>
<accession>A0ABD0KJM2</accession>